<proteinExistence type="predicted"/>
<protein>
    <submittedName>
        <fullName evidence="1">Uncharacterized protein</fullName>
    </submittedName>
</protein>
<evidence type="ECO:0000313" key="2">
    <source>
        <dbReference type="Proteomes" id="UP000186922"/>
    </source>
</evidence>
<dbReference type="AlphaFoldDB" id="A0A1D1WA42"/>
<sequence length="143" mass="15079">MDKGPLVALDPAGIAGAVAMMAPKRRRVVQALQAKCTPEVTSARVAEAINRIAASRTVALARTPVRSSLMVAVAAELATLAKAALATSNFMSSFLLHVLGLCFTLSANNSCSKPALLNRCSRILMVECVQVGDRPSSRSNRTR</sequence>
<name>A0A1D1WA42_RAMVA</name>
<accession>A0A1D1WA42</accession>
<reference evidence="1 2" key="1">
    <citation type="journal article" date="2016" name="Nat. Commun.">
        <title>Extremotolerant tardigrade genome and improved radiotolerance of human cultured cells by tardigrade-unique protein.</title>
        <authorList>
            <person name="Hashimoto T."/>
            <person name="Horikawa D.D."/>
            <person name="Saito Y."/>
            <person name="Kuwahara H."/>
            <person name="Kozuka-Hata H."/>
            <person name="Shin-I T."/>
            <person name="Minakuchi Y."/>
            <person name="Ohishi K."/>
            <person name="Motoyama A."/>
            <person name="Aizu T."/>
            <person name="Enomoto A."/>
            <person name="Kondo K."/>
            <person name="Tanaka S."/>
            <person name="Hara Y."/>
            <person name="Koshikawa S."/>
            <person name="Sagara H."/>
            <person name="Miura T."/>
            <person name="Yokobori S."/>
            <person name="Miyagawa K."/>
            <person name="Suzuki Y."/>
            <person name="Kubo T."/>
            <person name="Oyama M."/>
            <person name="Kohara Y."/>
            <person name="Fujiyama A."/>
            <person name="Arakawa K."/>
            <person name="Katayama T."/>
            <person name="Toyoda A."/>
            <person name="Kunieda T."/>
        </authorList>
    </citation>
    <scope>NUCLEOTIDE SEQUENCE [LARGE SCALE GENOMIC DNA]</scope>
    <source>
        <strain evidence="1 2">YOKOZUNA-1</strain>
    </source>
</reference>
<gene>
    <name evidence="1" type="primary">RvY_18233</name>
    <name evidence="1" type="synonym">RvY_18233.2</name>
    <name evidence="1" type="ORF">RvY_18233-2</name>
</gene>
<keyword evidence="2" id="KW-1185">Reference proteome</keyword>
<organism evidence="1 2">
    <name type="scientific">Ramazzottius varieornatus</name>
    <name type="common">Water bear</name>
    <name type="synonym">Tardigrade</name>
    <dbReference type="NCBI Taxonomy" id="947166"/>
    <lineage>
        <taxon>Eukaryota</taxon>
        <taxon>Metazoa</taxon>
        <taxon>Ecdysozoa</taxon>
        <taxon>Tardigrada</taxon>
        <taxon>Eutardigrada</taxon>
        <taxon>Parachela</taxon>
        <taxon>Hypsibioidea</taxon>
        <taxon>Ramazzottiidae</taxon>
        <taxon>Ramazzottius</taxon>
    </lineage>
</organism>
<evidence type="ECO:0000313" key="1">
    <source>
        <dbReference type="EMBL" id="GAV08564.1"/>
    </source>
</evidence>
<comment type="caution">
    <text evidence="1">The sequence shown here is derived from an EMBL/GenBank/DDBJ whole genome shotgun (WGS) entry which is preliminary data.</text>
</comment>
<dbReference type="Proteomes" id="UP000186922">
    <property type="component" value="Unassembled WGS sequence"/>
</dbReference>
<dbReference type="EMBL" id="BDGG01000018">
    <property type="protein sequence ID" value="GAV08564.1"/>
    <property type="molecule type" value="Genomic_DNA"/>
</dbReference>